<comment type="caution">
    <text evidence="3">The sequence shown here is derived from an EMBL/GenBank/DDBJ whole genome shotgun (WGS) entry which is preliminary data.</text>
</comment>
<name>A0A9P7VPY2_9AGAR</name>
<dbReference type="GeneID" id="66108911"/>
<evidence type="ECO:0000256" key="2">
    <source>
        <dbReference type="SAM" id="SignalP"/>
    </source>
</evidence>
<evidence type="ECO:0000256" key="1">
    <source>
        <dbReference type="SAM" id="MobiDB-lite"/>
    </source>
</evidence>
<gene>
    <name evidence="3" type="ORF">BT62DRAFT_933779</name>
</gene>
<accession>A0A9P7VPY2</accession>
<dbReference type="AlphaFoldDB" id="A0A9P7VPY2"/>
<protein>
    <submittedName>
        <fullName evidence="3">Uncharacterized protein</fullName>
    </submittedName>
</protein>
<sequence length="81" mass="8943">MRFFIATLVAAFIVAFAHAAAIPHVSRDNVPRATRLSRYPVARNNGGASAHAEARETAPAADSSRMIKRVHPRQFRPLESY</sequence>
<dbReference type="EMBL" id="MU250539">
    <property type="protein sequence ID" value="KAG7444729.1"/>
    <property type="molecule type" value="Genomic_DNA"/>
</dbReference>
<evidence type="ECO:0000313" key="3">
    <source>
        <dbReference type="EMBL" id="KAG7444729.1"/>
    </source>
</evidence>
<reference evidence="3" key="1">
    <citation type="submission" date="2020-11" db="EMBL/GenBank/DDBJ databases">
        <title>Adaptations for nitrogen fixation in a non-lichenized fungal sporocarp promotes dispersal by wood-feeding termites.</title>
        <authorList>
            <consortium name="DOE Joint Genome Institute"/>
            <person name="Koch R.A."/>
            <person name="Yoon G."/>
            <person name="Arayal U."/>
            <person name="Lail K."/>
            <person name="Amirebrahimi M."/>
            <person name="Labutti K."/>
            <person name="Lipzen A."/>
            <person name="Riley R."/>
            <person name="Barry K."/>
            <person name="Henrissat B."/>
            <person name="Grigoriev I.V."/>
            <person name="Herr J.R."/>
            <person name="Aime M.C."/>
        </authorList>
    </citation>
    <scope>NUCLEOTIDE SEQUENCE</scope>
    <source>
        <strain evidence="3">MCA 3950</strain>
    </source>
</reference>
<keyword evidence="4" id="KW-1185">Reference proteome</keyword>
<evidence type="ECO:0000313" key="4">
    <source>
        <dbReference type="Proteomes" id="UP000812287"/>
    </source>
</evidence>
<dbReference type="Proteomes" id="UP000812287">
    <property type="component" value="Unassembled WGS sequence"/>
</dbReference>
<dbReference type="RefSeq" id="XP_043038229.1">
    <property type="nucleotide sequence ID" value="XM_043186614.1"/>
</dbReference>
<keyword evidence="2" id="KW-0732">Signal</keyword>
<feature type="chain" id="PRO_5040332391" evidence="2">
    <location>
        <begin position="20"/>
        <end position="81"/>
    </location>
</feature>
<feature type="signal peptide" evidence="2">
    <location>
        <begin position="1"/>
        <end position="19"/>
    </location>
</feature>
<proteinExistence type="predicted"/>
<feature type="region of interest" description="Disordered" evidence="1">
    <location>
        <begin position="37"/>
        <end position="81"/>
    </location>
</feature>
<organism evidence="3 4">
    <name type="scientific">Guyanagaster necrorhizus</name>
    <dbReference type="NCBI Taxonomy" id="856835"/>
    <lineage>
        <taxon>Eukaryota</taxon>
        <taxon>Fungi</taxon>
        <taxon>Dikarya</taxon>
        <taxon>Basidiomycota</taxon>
        <taxon>Agaricomycotina</taxon>
        <taxon>Agaricomycetes</taxon>
        <taxon>Agaricomycetidae</taxon>
        <taxon>Agaricales</taxon>
        <taxon>Marasmiineae</taxon>
        <taxon>Physalacriaceae</taxon>
        <taxon>Guyanagaster</taxon>
    </lineage>
</organism>